<dbReference type="Gene3D" id="3.40.50.2300">
    <property type="match status" value="1"/>
</dbReference>
<dbReference type="EC" id="2.7.13.3" evidence="2"/>
<evidence type="ECO:0000259" key="6">
    <source>
        <dbReference type="PROSITE" id="PS50109"/>
    </source>
</evidence>
<evidence type="ECO:0000259" key="7">
    <source>
        <dbReference type="PROSITE" id="PS50110"/>
    </source>
</evidence>
<dbReference type="Pfam" id="PF00512">
    <property type="entry name" value="HisKA"/>
    <property type="match status" value="1"/>
</dbReference>
<reference evidence="9" key="1">
    <citation type="submission" date="2016-10" db="EMBL/GenBank/DDBJ databases">
        <authorList>
            <person name="Varghese N."/>
            <person name="Submissions S."/>
        </authorList>
    </citation>
    <scope>NUCLEOTIDE SEQUENCE [LARGE SCALE GENOMIC DNA]</scope>
    <source>
        <strain evidence="9">DSM 26922</strain>
    </source>
</reference>
<dbReference type="InterPro" id="IPR004358">
    <property type="entry name" value="Sig_transdc_His_kin-like_C"/>
</dbReference>
<evidence type="ECO:0000256" key="4">
    <source>
        <dbReference type="PROSITE-ProRule" id="PRU00169"/>
    </source>
</evidence>
<dbReference type="CDD" id="cd00082">
    <property type="entry name" value="HisKA"/>
    <property type="match status" value="1"/>
</dbReference>
<dbReference type="InterPro" id="IPR005467">
    <property type="entry name" value="His_kinase_dom"/>
</dbReference>
<dbReference type="PROSITE" id="PS50110">
    <property type="entry name" value="RESPONSE_REGULATORY"/>
    <property type="match status" value="1"/>
</dbReference>
<dbReference type="PROSITE" id="PS50109">
    <property type="entry name" value="HIS_KIN"/>
    <property type="match status" value="1"/>
</dbReference>
<dbReference type="OrthoDB" id="9796100at2"/>
<keyword evidence="8" id="KW-0808">Transferase</keyword>
<dbReference type="GO" id="GO:0000155">
    <property type="term" value="F:phosphorelay sensor kinase activity"/>
    <property type="evidence" value="ECO:0007669"/>
    <property type="project" value="InterPro"/>
</dbReference>
<dbReference type="InterPro" id="IPR003594">
    <property type="entry name" value="HATPase_dom"/>
</dbReference>
<dbReference type="Gene3D" id="1.10.287.130">
    <property type="match status" value="1"/>
</dbReference>
<dbReference type="InterPro" id="IPR036890">
    <property type="entry name" value="HATPase_C_sf"/>
</dbReference>
<name>A0A1H2T042_9RHOB</name>
<evidence type="ECO:0000256" key="5">
    <source>
        <dbReference type="SAM" id="Phobius"/>
    </source>
</evidence>
<dbReference type="SUPFAM" id="SSF55874">
    <property type="entry name" value="ATPase domain of HSP90 chaperone/DNA topoisomerase II/histidine kinase"/>
    <property type="match status" value="1"/>
</dbReference>
<dbReference type="Pfam" id="PF00072">
    <property type="entry name" value="Response_reg"/>
    <property type="match status" value="1"/>
</dbReference>
<dbReference type="AlphaFoldDB" id="A0A1H2T042"/>
<dbReference type="Pfam" id="PF02518">
    <property type="entry name" value="HATPase_c"/>
    <property type="match status" value="1"/>
</dbReference>
<evidence type="ECO:0000256" key="1">
    <source>
        <dbReference type="ARBA" id="ARBA00000085"/>
    </source>
</evidence>
<keyword evidence="5" id="KW-0812">Transmembrane</keyword>
<gene>
    <name evidence="8" type="ORF">SAMN04488001_1011</name>
</gene>
<dbReference type="Proteomes" id="UP000199441">
    <property type="component" value="Unassembled WGS sequence"/>
</dbReference>
<keyword evidence="5" id="KW-0472">Membrane</keyword>
<dbReference type="InterPro" id="IPR003661">
    <property type="entry name" value="HisK_dim/P_dom"/>
</dbReference>
<dbReference type="SMART" id="SM00387">
    <property type="entry name" value="HATPase_c"/>
    <property type="match status" value="1"/>
</dbReference>
<evidence type="ECO:0000313" key="9">
    <source>
        <dbReference type="Proteomes" id="UP000199441"/>
    </source>
</evidence>
<dbReference type="PRINTS" id="PR00344">
    <property type="entry name" value="BCTRLSENSOR"/>
</dbReference>
<protein>
    <recommendedName>
        <fullName evidence="2">histidine kinase</fullName>
        <ecNumber evidence="2">2.7.13.3</ecNumber>
    </recommendedName>
</protein>
<evidence type="ECO:0000256" key="2">
    <source>
        <dbReference type="ARBA" id="ARBA00012438"/>
    </source>
</evidence>
<dbReference type="InterPro" id="IPR011006">
    <property type="entry name" value="CheY-like_superfamily"/>
</dbReference>
<feature type="modified residue" description="4-aspartylphosphate" evidence="4">
    <location>
        <position position="699"/>
    </location>
</feature>
<dbReference type="EMBL" id="FNOI01000001">
    <property type="protein sequence ID" value="SDW37147.1"/>
    <property type="molecule type" value="Genomic_DNA"/>
</dbReference>
<comment type="catalytic activity">
    <reaction evidence="1">
        <text>ATP + protein L-histidine = ADP + protein N-phospho-L-histidine.</text>
        <dbReference type="EC" id="2.7.13.3"/>
    </reaction>
</comment>
<evidence type="ECO:0000256" key="3">
    <source>
        <dbReference type="ARBA" id="ARBA00022553"/>
    </source>
</evidence>
<proteinExistence type="predicted"/>
<feature type="transmembrane region" description="Helical" evidence="5">
    <location>
        <begin position="20"/>
        <end position="39"/>
    </location>
</feature>
<keyword evidence="8" id="KW-0418">Kinase</keyword>
<feature type="transmembrane region" description="Helical" evidence="5">
    <location>
        <begin position="46"/>
        <end position="64"/>
    </location>
</feature>
<feature type="domain" description="Histidine kinase" evidence="6">
    <location>
        <begin position="401"/>
        <end position="624"/>
    </location>
</feature>
<dbReference type="SUPFAM" id="SSF52172">
    <property type="entry name" value="CheY-like"/>
    <property type="match status" value="1"/>
</dbReference>
<accession>A0A1H2T042</accession>
<keyword evidence="3 4" id="KW-0597">Phosphoprotein</keyword>
<organism evidence="8 9">
    <name type="scientific">Litoreibacter albidus</name>
    <dbReference type="NCBI Taxonomy" id="670155"/>
    <lineage>
        <taxon>Bacteria</taxon>
        <taxon>Pseudomonadati</taxon>
        <taxon>Pseudomonadota</taxon>
        <taxon>Alphaproteobacteria</taxon>
        <taxon>Rhodobacterales</taxon>
        <taxon>Roseobacteraceae</taxon>
        <taxon>Litoreibacter</taxon>
    </lineage>
</organism>
<dbReference type="PANTHER" id="PTHR43065:SF42">
    <property type="entry name" value="TWO-COMPONENT SENSOR PPRA"/>
    <property type="match status" value="1"/>
</dbReference>
<dbReference type="SUPFAM" id="SSF47384">
    <property type="entry name" value="Homodimeric domain of signal transducing histidine kinase"/>
    <property type="match status" value="1"/>
</dbReference>
<dbReference type="PANTHER" id="PTHR43065">
    <property type="entry name" value="SENSOR HISTIDINE KINASE"/>
    <property type="match status" value="1"/>
</dbReference>
<dbReference type="InterPro" id="IPR036097">
    <property type="entry name" value="HisK_dim/P_sf"/>
</dbReference>
<dbReference type="InterPro" id="IPR001789">
    <property type="entry name" value="Sig_transdc_resp-reg_receiver"/>
</dbReference>
<dbReference type="FunFam" id="1.10.287.130:FF:000037">
    <property type="entry name" value="Hybrid sensor histidine kinase/response regulator"/>
    <property type="match status" value="1"/>
</dbReference>
<dbReference type="RefSeq" id="WP_089945217.1">
    <property type="nucleotide sequence ID" value="NZ_FNOI01000001.1"/>
</dbReference>
<sequence length="768" mass="82976">MNQLVDATGLVARLKSAFSWRLGVQLLIVFVAGDAFLHVSEMRTGALVAAATMLALALSFYMPATPMPLAVTSMPWDDLITHDERAIFVTDPSGEILSQNSAADRLVPHSDSNALDQALSHLMTNASAIVFRLQAKAQKADAAHEDVVTRQGNFRISTHRIANSENLLWRMHAQQEQSSAGHAAERLSLPMFTAGGSGSILFMNDAMRKLVGGRPKNLNNIFVDVPLTSGGTTTVSAADGPVDVMVVIVEGAMGRTEYFLAPALQTSPAPPPMAQLEDFPIALLELDMRGRIADSNKIARSLLGLDTNPANTMGDLIEGLGRPIADWLNDATEGKGLHRPEVLKCKRGPDEMYVQVTLGRVISGGEISLIVLLNDATELKSLEKQFVQSQKMQAIGQLAGGVAHDFNNLLTAISGHCDLLMLRHDRGDNDYSDLEQINQNANRAASLVGQLLAFSRKQNLQLEALDMRDTLSDLTHLLNRLVGAQISLSLSHDPNLMAVRADRRQLEQVLMNLVVNARDALGGQGEISIETRNAKLTSELKRDRATVPAGDYVLVKVSDDGCGIPVEKLPKIFEPFYTSKKTGEGTGLGLSTAYGIIKQSGGFIFADSELGRGSVFTIYFPTHDKPVVPAKPIEAKVEQFSIGPNGGMVLLVEDEAPVRAFASRALQYRGFQVVEADCGETALDLLSDGTLNIDIVLTDVIMPGMDGPTWVKEARKNNPKLRVVFMSGYADGSAVEEQLTVPESVFLPKPFSLDELTSTVRKHLSAAA</sequence>
<keyword evidence="5" id="KW-1133">Transmembrane helix</keyword>
<dbReference type="Gene3D" id="3.30.565.10">
    <property type="entry name" value="Histidine kinase-like ATPase, C-terminal domain"/>
    <property type="match status" value="1"/>
</dbReference>
<dbReference type="SMART" id="SM00448">
    <property type="entry name" value="REC"/>
    <property type="match status" value="1"/>
</dbReference>
<dbReference type="SMART" id="SM00388">
    <property type="entry name" value="HisKA"/>
    <property type="match status" value="1"/>
</dbReference>
<evidence type="ECO:0000313" key="8">
    <source>
        <dbReference type="EMBL" id="SDW37147.1"/>
    </source>
</evidence>
<keyword evidence="9" id="KW-1185">Reference proteome</keyword>
<feature type="domain" description="Response regulatory" evidence="7">
    <location>
        <begin position="648"/>
        <end position="764"/>
    </location>
</feature>
<dbReference type="STRING" id="670155.SAMN04488001_1011"/>